<gene>
    <name evidence="2" type="ORF">K7432_017287</name>
</gene>
<organism evidence="2 3">
    <name type="scientific">Basidiobolus ranarum</name>
    <dbReference type="NCBI Taxonomy" id="34480"/>
    <lineage>
        <taxon>Eukaryota</taxon>
        <taxon>Fungi</taxon>
        <taxon>Fungi incertae sedis</taxon>
        <taxon>Zoopagomycota</taxon>
        <taxon>Entomophthoromycotina</taxon>
        <taxon>Basidiobolomycetes</taxon>
        <taxon>Basidiobolales</taxon>
        <taxon>Basidiobolaceae</taxon>
        <taxon>Basidiobolus</taxon>
    </lineage>
</organism>
<comment type="caution">
    <text evidence="2">The sequence shown here is derived from an EMBL/GenBank/DDBJ whole genome shotgun (WGS) entry which is preliminary data.</text>
</comment>
<dbReference type="InterPro" id="IPR036047">
    <property type="entry name" value="F-box-like_dom_sf"/>
</dbReference>
<reference evidence="2 3" key="1">
    <citation type="submission" date="2023-04" db="EMBL/GenBank/DDBJ databases">
        <title>Genome of Basidiobolus ranarum AG-B5.</title>
        <authorList>
            <person name="Stajich J.E."/>
            <person name="Carter-House D."/>
            <person name="Gryganskyi A."/>
        </authorList>
    </citation>
    <scope>NUCLEOTIDE SEQUENCE [LARGE SCALE GENOMIC DNA]</scope>
    <source>
        <strain evidence="2 3">AG-B5</strain>
    </source>
</reference>
<name>A0ABR2WDJ6_9FUNG</name>
<keyword evidence="3" id="KW-1185">Reference proteome</keyword>
<dbReference type="PANTHER" id="PTHR13382">
    <property type="entry name" value="MITOCHONDRIAL ATP SYNTHASE COUPLING FACTOR B"/>
    <property type="match status" value="1"/>
</dbReference>
<dbReference type="InterPro" id="IPR001810">
    <property type="entry name" value="F-box_dom"/>
</dbReference>
<evidence type="ECO:0000313" key="3">
    <source>
        <dbReference type="Proteomes" id="UP001479436"/>
    </source>
</evidence>
<dbReference type="SMART" id="SM00367">
    <property type="entry name" value="LRR_CC"/>
    <property type="match status" value="3"/>
</dbReference>
<dbReference type="InterPro" id="IPR055357">
    <property type="entry name" value="LRR_At1g61320_AtMIF1"/>
</dbReference>
<protein>
    <recommendedName>
        <fullName evidence="1">F-box domain-containing protein</fullName>
    </recommendedName>
</protein>
<sequence>MISFPIELLREVLQYCEQEALFNSSLVSRSWYNQSSPFLYHHPLFTSLGSFLSFGKGINEKLGRFVDTLDLSQVPHRWDHLTFSQVNPVLLACTKLRKLNLELCQIDDTVVQVLANSSSGTIEEVNFNECLITDIGLSALVVCKRLKSLEIETCPVTDEGLIKVAKACIHLERLNLARCEEITDDSIVAIRNNLKKLRYLNVEECYGVLEQEGWAEPTEWETDWSTDPEEGSLRLS</sequence>
<dbReference type="SUPFAM" id="SSF81383">
    <property type="entry name" value="F-box domain"/>
    <property type="match status" value="1"/>
</dbReference>
<dbReference type="Pfam" id="PF00646">
    <property type="entry name" value="F-box"/>
    <property type="match status" value="1"/>
</dbReference>
<dbReference type="InterPro" id="IPR006553">
    <property type="entry name" value="Leu-rich_rpt_Cys-con_subtyp"/>
</dbReference>
<dbReference type="InterPro" id="IPR032675">
    <property type="entry name" value="LRR_dom_sf"/>
</dbReference>
<dbReference type="Pfam" id="PF23622">
    <property type="entry name" value="LRR_At1g61320_AtMIF1"/>
    <property type="match status" value="1"/>
</dbReference>
<dbReference type="PROSITE" id="PS50181">
    <property type="entry name" value="FBOX"/>
    <property type="match status" value="1"/>
</dbReference>
<dbReference type="Proteomes" id="UP001479436">
    <property type="component" value="Unassembled WGS sequence"/>
</dbReference>
<dbReference type="Gene3D" id="3.80.10.10">
    <property type="entry name" value="Ribonuclease Inhibitor"/>
    <property type="match status" value="1"/>
</dbReference>
<dbReference type="CDD" id="cd09917">
    <property type="entry name" value="F-box_SF"/>
    <property type="match status" value="1"/>
</dbReference>
<dbReference type="InterPro" id="IPR050648">
    <property type="entry name" value="F-box_LRR-repeat"/>
</dbReference>
<proteinExistence type="predicted"/>
<dbReference type="SUPFAM" id="SSF52047">
    <property type="entry name" value="RNI-like"/>
    <property type="match status" value="1"/>
</dbReference>
<feature type="domain" description="F-box" evidence="1">
    <location>
        <begin position="1"/>
        <end position="48"/>
    </location>
</feature>
<dbReference type="EMBL" id="JASJQH010003568">
    <property type="protein sequence ID" value="KAK9759579.1"/>
    <property type="molecule type" value="Genomic_DNA"/>
</dbReference>
<evidence type="ECO:0000313" key="2">
    <source>
        <dbReference type="EMBL" id="KAK9759579.1"/>
    </source>
</evidence>
<accession>A0ABR2WDJ6</accession>
<evidence type="ECO:0000259" key="1">
    <source>
        <dbReference type="PROSITE" id="PS50181"/>
    </source>
</evidence>